<dbReference type="HAMAP" id="MF_00208">
    <property type="entry name" value="MurE"/>
    <property type="match status" value="1"/>
</dbReference>
<keyword evidence="3 11" id="KW-0436">Ligase</keyword>
<evidence type="ECO:0000259" key="14">
    <source>
        <dbReference type="Pfam" id="PF02875"/>
    </source>
</evidence>
<dbReference type="EC" id="6.3.2.13" evidence="11"/>
<evidence type="ECO:0000256" key="6">
    <source>
        <dbReference type="ARBA" id="ARBA00022840"/>
    </source>
</evidence>
<evidence type="ECO:0000259" key="15">
    <source>
        <dbReference type="Pfam" id="PF08245"/>
    </source>
</evidence>
<dbReference type="Gene3D" id="3.40.1390.10">
    <property type="entry name" value="MurE/MurF, N-terminal domain"/>
    <property type="match status" value="1"/>
</dbReference>
<accession>A0A368JQ85</accession>
<dbReference type="GO" id="GO:0071555">
    <property type="term" value="P:cell wall organization"/>
    <property type="evidence" value="ECO:0007669"/>
    <property type="project" value="UniProtKB-KW"/>
</dbReference>
<evidence type="ECO:0000256" key="8">
    <source>
        <dbReference type="ARBA" id="ARBA00022984"/>
    </source>
</evidence>
<keyword evidence="9 11" id="KW-0131">Cell cycle</keyword>
<dbReference type="GO" id="GO:0000287">
    <property type="term" value="F:magnesium ion binding"/>
    <property type="evidence" value="ECO:0007669"/>
    <property type="project" value="UniProtKB-UniRule"/>
</dbReference>
<keyword evidence="8 11" id="KW-0573">Peptidoglycan synthesis</keyword>
<evidence type="ECO:0000256" key="1">
    <source>
        <dbReference type="ARBA" id="ARBA00005898"/>
    </source>
</evidence>
<gene>
    <name evidence="11" type="primary">murE</name>
    <name evidence="16" type="ORF">DUE52_16405</name>
</gene>
<feature type="binding site" evidence="11">
    <location>
        <position position="380"/>
    </location>
    <ligand>
        <name>meso-2,6-diaminopimelate</name>
        <dbReference type="ChEBI" id="CHEBI:57791"/>
    </ligand>
</feature>
<comment type="caution">
    <text evidence="11">Lacks conserved residue(s) required for the propagation of feature annotation.</text>
</comment>
<feature type="domain" description="Mur ligase C-terminal" evidence="14">
    <location>
        <begin position="331"/>
        <end position="456"/>
    </location>
</feature>
<comment type="function">
    <text evidence="11">Catalyzes the addition of meso-diaminopimelic acid to the nucleotide precursor UDP-N-acetylmuramoyl-L-alanyl-D-glutamate (UMAG) in the biosynthesis of bacterial cell-wall peptidoglycan.</text>
</comment>
<proteinExistence type="inferred from homology"/>
<dbReference type="RefSeq" id="WP_114407117.1">
    <property type="nucleotide sequence ID" value="NZ_QOWE01000013.1"/>
</dbReference>
<dbReference type="EMBL" id="QOWE01000013">
    <property type="protein sequence ID" value="RCR68341.1"/>
    <property type="molecule type" value="Genomic_DNA"/>
</dbReference>
<dbReference type="Gene3D" id="3.90.190.20">
    <property type="entry name" value="Mur ligase, C-terminal domain"/>
    <property type="match status" value="1"/>
</dbReference>
<dbReference type="GO" id="GO:0008360">
    <property type="term" value="P:regulation of cell shape"/>
    <property type="evidence" value="ECO:0007669"/>
    <property type="project" value="UniProtKB-KW"/>
</dbReference>
<evidence type="ECO:0000313" key="16">
    <source>
        <dbReference type="EMBL" id="RCR68341.1"/>
    </source>
</evidence>
<evidence type="ECO:0000256" key="7">
    <source>
        <dbReference type="ARBA" id="ARBA00022960"/>
    </source>
</evidence>
<dbReference type="OrthoDB" id="9800958at2"/>
<feature type="modified residue" description="N6-carboxylysine" evidence="11">
    <location>
        <position position="224"/>
    </location>
</feature>
<dbReference type="SUPFAM" id="SSF53623">
    <property type="entry name" value="MurD-like peptide ligases, catalytic domain"/>
    <property type="match status" value="1"/>
</dbReference>
<dbReference type="GO" id="GO:0004326">
    <property type="term" value="F:tetrahydrofolylpolyglutamate synthase activity"/>
    <property type="evidence" value="ECO:0007669"/>
    <property type="project" value="InterPro"/>
</dbReference>
<dbReference type="InterPro" id="IPR036615">
    <property type="entry name" value="Mur_ligase_C_dom_sf"/>
</dbReference>
<reference evidence="16 17" key="1">
    <citation type="submission" date="2018-07" db="EMBL/GenBank/DDBJ databases">
        <title>Genome analysis of Larkinella rosea.</title>
        <authorList>
            <person name="Zhou Z."/>
            <person name="Wang G."/>
        </authorList>
    </citation>
    <scope>NUCLEOTIDE SEQUENCE [LARGE SCALE GENOMIC DNA]</scope>
    <source>
        <strain evidence="17">zzj9</strain>
    </source>
</reference>
<feature type="domain" description="Mur ligase central" evidence="15">
    <location>
        <begin position="109"/>
        <end position="308"/>
    </location>
</feature>
<evidence type="ECO:0000256" key="10">
    <source>
        <dbReference type="ARBA" id="ARBA00023316"/>
    </source>
</evidence>
<dbReference type="InterPro" id="IPR035911">
    <property type="entry name" value="MurE/MurF_N"/>
</dbReference>
<keyword evidence="10 11" id="KW-0961">Cell wall biogenesis/degradation</keyword>
<keyword evidence="5 11" id="KW-0547">Nucleotide-binding</keyword>
<dbReference type="InterPro" id="IPR013221">
    <property type="entry name" value="Mur_ligase_cen"/>
</dbReference>
<evidence type="ECO:0000256" key="12">
    <source>
        <dbReference type="RuleBase" id="RU004135"/>
    </source>
</evidence>
<dbReference type="UniPathway" id="UPA00219"/>
<dbReference type="Pfam" id="PF01225">
    <property type="entry name" value="Mur_ligase"/>
    <property type="match status" value="1"/>
</dbReference>
<sequence>MILSKILAGLEYELIQGDLNTEIQSINYDSRGNLKDGLFIAIIGFRTDGHSFILNALANGAKAVIIEQDIPALPTGLTIVKLKSSRKALSLIAANFYENPTKKVKLIAITGTNGKTSVSYIISSLLQSLGYKIGVIGTNGIRINDHLLEDVNKTTPTTPESLDIQHIINKMSLENVEIVIMEASSMALKLGRLDNCEISTGVFTNLSHEHLDDHGTFEDYKNSKKILFDLTSYGIINADDPYFEDFNRQSAKIISFGLDTKADLNGNNVKLLADSTELKISYIDQVIQCSIPLPGRFNIYNTLAAIGACLSIGIDFGDIINKIKFIKPIDGRTENIKNDRNLKIIIDYAHTPNALKNVMETLKAITIGRLITVFGCGGNRDKEKRPKMGNIATQIADYVILTNDNPRYEDPKIIVNEIINGITTENYKIILDRKEAINTALEMAQEDDIILIAGKGSEEYQTVQGVNIPFSDKQTVLDYLK</sequence>
<feature type="short sequence motif" description="Meso-diaminopimelate recognition motif" evidence="11">
    <location>
        <begin position="404"/>
        <end position="407"/>
    </location>
</feature>
<name>A0A368JQ85_9BACT</name>
<keyword evidence="6 11" id="KW-0067">ATP-binding</keyword>
<dbReference type="GO" id="GO:0008765">
    <property type="term" value="F:UDP-N-acetylmuramoylalanyl-D-glutamate-2,6-diaminopimelate ligase activity"/>
    <property type="evidence" value="ECO:0007669"/>
    <property type="project" value="UniProtKB-UniRule"/>
</dbReference>
<feature type="binding site" evidence="11">
    <location>
        <position position="30"/>
    </location>
    <ligand>
        <name>UDP-N-acetyl-alpha-D-muramoyl-L-alanyl-D-glutamate</name>
        <dbReference type="ChEBI" id="CHEBI:83900"/>
    </ligand>
</feature>
<evidence type="ECO:0000256" key="3">
    <source>
        <dbReference type="ARBA" id="ARBA00022598"/>
    </source>
</evidence>
<protein>
    <recommendedName>
        <fullName evidence="11">UDP-N-acetylmuramoyl-L-alanyl-D-glutamate--2,6-diaminopimelate ligase</fullName>
        <ecNumber evidence="11">6.3.2.13</ecNumber>
    </recommendedName>
    <alternativeName>
        <fullName evidence="11">Meso-A2pm-adding enzyme</fullName>
    </alternativeName>
    <alternativeName>
        <fullName evidence="11">Meso-diaminopimelate-adding enzyme</fullName>
    </alternativeName>
    <alternativeName>
        <fullName evidence="11">UDP-MurNAc-L-Ala-D-Glu:meso-diaminopimelate ligase</fullName>
    </alternativeName>
    <alternativeName>
        <fullName evidence="11">UDP-MurNAc-tripeptide synthetase</fullName>
    </alternativeName>
    <alternativeName>
        <fullName evidence="11">UDP-N-acetylmuramyl-tripeptide synthetase</fullName>
    </alternativeName>
</protein>
<evidence type="ECO:0000313" key="17">
    <source>
        <dbReference type="Proteomes" id="UP000253383"/>
    </source>
</evidence>
<evidence type="ECO:0000259" key="13">
    <source>
        <dbReference type="Pfam" id="PF01225"/>
    </source>
</evidence>
<keyword evidence="11" id="KW-0460">Magnesium</keyword>
<comment type="subcellular location">
    <subcellularLocation>
        <location evidence="11 12">Cytoplasm</location>
    </subcellularLocation>
</comment>
<keyword evidence="7 11" id="KW-0133">Cell shape</keyword>
<organism evidence="16 17">
    <name type="scientific">Larkinella punicea</name>
    <dbReference type="NCBI Taxonomy" id="2315727"/>
    <lineage>
        <taxon>Bacteria</taxon>
        <taxon>Pseudomonadati</taxon>
        <taxon>Bacteroidota</taxon>
        <taxon>Cytophagia</taxon>
        <taxon>Cytophagales</taxon>
        <taxon>Spirosomataceae</taxon>
        <taxon>Larkinella</taxon>
    </lineage>
</organism>
<dbReference type="SUPFAM" id="SSF63418">
    <property type="entry name" value="MurE/MurF N-terminal domain"/>
    <property type="match status" value="1"/>
</dbReference>
<evidence type="ECO:0000256" key="9">
    <source>
        <dbReference type="ARBA" id="ARBA00023306"/>
    </source>
</evidence>
<dbReference type="InterPro" id="IPR005761">
    <property type="entry name" value="UDP-N-AcMur-Glu-dNH2Pim_ligase"/>
</dbReference>
<dbReference type="InterPro" id="IPR036565">
    <property type="entry name" value="Mur-like_cat_sf"/>
</dbReference>
<evidence type="ECO:0000256" key="4">
    <source>
        <dbReference type="ARBA" id="ARBA00022618"/>
    </source>
</evidence>
<evidence type="ECO:0000256" key="2">
    <source>
        <dbReference type="ARBA" id="ARBA00022490"/>
    </source>
</evidence>
<dbReference type="GO" id="GO:0005737">
    <property type="term" value="C:cytoplasm"/>
    <property type="evidence" value="ECO:0007669"/>
    <property type="project" value="UniProtKB-SubCell"/>
</dbReference>
<dbReference type="InterPro" id="IPR000713">
    <property type="entry name" value="Mur_ligase_N"/>
</dbReference>
<keyword evidence="17" id="KW-1185">Reference proteome</keyword>
<dbReference type="Proteomes" id="UP000253383">
    <property type="component" value="Unassembled WGS sequence"/>
</dbReference>
<feature type="binding site" evidence="11">
    <location>
        <position position="184"/>
    </location>
    <ligand>
        <name>UDP-N-acetyl-alpha-D-muramoyl-L-alanyl-D-glutamate</name>
        <dbReference type="ChEBI" id="CHEBI:83900"/>
    </ligand>
</feature>
<feature type="binding site" evidence="11">
    <location>
        <position position="192"/>
    </location>
    <ligand>
        <name>UDP-N-acetyl-alpha-D-muramoyl-L-alanyl-D-glutamate</name>
        <dbReference type="ChEBI" id="CHEBI:83900"/>
    </ligand>
</feature>
<dbReference type="GO" id="GO:0005524">
    <property type="term" value="F:ATP binding"/>
    <property type="evidence" value="ECO:0007669"/>
    <property type="project" value="UniProtKB-UniRule"/>
</dbReference>
<dbReference type="PANTHER" id="PTHR23135">
    <property type="entry name" value="MUR LIGASE FAMILY MEMBER"/>
    <property type="match status" value="1"/>
</dbReference>
<comment type="similarity">
    <text evidence="1 11">Belongs to the MurCDEF family. MurE subfamily.</text>
</comment>
<comment type="catalytic activity">
    <reaction evidence="11">
        <text>UDP-N-acetyl-alpha-D-muramoyl-L-alanyl-D-glutamate + meso-2,6-diaminopimelate + ATP = UDP-N-acetyl-alpha-D-muramoyl-L-alanyl-gamma-D-glutamyl-meso-2,6-diaminopimelate + ADP + phosphate + H(+)</text>
        <dbReference type="Rhea" id="RHEA:23676"/>
        <dbReference type="ChEBI" id="CHEBI:15378"/>
        <dbReference type="ChEBI" id="CHEBI:30616"/>
        <dbReference type="ChEBI" id="CHEBI:43474"/>
        <dbReference type="ChEBI" id="CHEBI:57791"/>
        <dbReference type="ChEBI" id="CHEBI:83900"/>
        <dbReference type="ChEBI" id="CHEBI:83905"/>
        <dbReference type="ChEBI" id="CHEBI:456216"/>
        <dbReference type="EC" id="6.3.2.13"/>
    </reaction>
</comment>
<feature type="binding site" evidence="11">
    <location>
        <begin position="157"/>
        <end position="158"/>
    </location>
    <ligand>
        <name>UDP-N-acetyl-alpha-D-muramoyl-L-alanyl-D-glutamate</name>
        <dbReference type="ChEBI" id="CHEBI:83900"/>
    </ligand>
</feature>
<dbReference type="InterPro" id="IPR004101">
    <property type="entry name" value="Mur_ligase_C"/>
</dbReference>
<feature type="binding site" evidence="11">
    <location>
        <position position="454"/>
    </location>
    <ligand>
        <name>meso-2,6-diaminopimelate</name>
        <dbReference type="ChEBI" id="CHEBI:57791"/>
    </ligand>
</feature>
<dbReference type="GO" id="GO:0051301">
    <property type="term" value="P:cell division"/>
    <property type="evidence" value="ECO:0007669"/>
    <property type="project" value="UniProtKB-KW"/>
</dbReference>
<feature type="binding site" evidence="11">
    <location>
        <begin position="404"/>
        <end position="407"/>
    </location>
    <ligand>
        <name>meso-2,6-diaminopimelate</name>
        <dbReference type="ChEBI" id="CHEBI:57791"/>
    </ligand>
</feature>
<dbReference type="PROSITE" id="PS01011">
    <property type="entry name" value="FOLYLPOLYGLU_SYNT_1"/>
    <property type="match status" value="1"/>
</dbReference>
<dbReference type="NCBIfam" id="NF001126">
    <property type="entry name" value="PRK00139.1-4"/>
    <property type="match status" value="1"/>
</dbReference>
<feature type="binding site" evidence="11">
    <location>
        <position position="152"/>
    </location>
    <ligand>
        <name>UDP-N-acetyl-alpha-D-muramoyl-L-alanyl-D-glutamate</name>
        <dbReference type="ChEBI" id="CHEBI:83900"/>
    </ligand>
</feature>
<evidence type="ECO:0000256" key="11">
    <source>
        <dbReference type="HAMAP-Rule" id="MF_00208"/>
    </source>
</evidence>
<comment type="cofactor">
    <cofactor evidence="11">
        <name>Mg(2+)</name>
        <dbReference type="ChEBI" id="CHEBI:18420"/>
    </cofactor>
</comment>
<comment type="PTM">
    <text evidence="11">Carboxylation is probably crucial for Mg(2+) binding and, consequently, for the gamma-phosphate positioning of ATP.</text>
</comment>
<keyword evidence="2 11" id="KW-0963">Cytoplasm</keyword>
<dbReference type="Gene3D" id="3.40.1190.10">
    <property type="entry name" value="Mur-like, catalytic domain"/>
    <property type="match status" value="1"/>
</dbReference>
<dbReference type="Pfam" id="PF02875">
    <property type="entry name" value="Mur_ligase_C"/>
    <property type="match status" value="1"/>
</dbReference>
<dbReference type="SUPFAM" id="SSF53244">
    <property type="entry name" value="MurD-like peptide ligases, peptide-binding domain"/>
    <property type="match status" value="1"/>
</dbReference>
<dbReference type="AlphaFoldDB" id="A0A368JQ85"/>
<dbReference type="PANTHER" id="PTHR23135:SF4">
    <property type="entry name" value="UDP-N-ACETYLMURAMOYL-L-ALANYL-D-GLUTAMATE--2,6-DIAMINOPIMELATE LIGASE MURE HOMOLOG, CHLOROPLASTIC"/>
    <property type="match status" value="1"/>
</dbReference>
<dbReference type="Pfam" id="PF08245">
    <property type="entry name" value="Mur_ligase_M"/>
    <property type="match status" value="1"/>
</dbReference>
<evidence type="ECO:0000256" key="5">
    <source>
        <dbReference type="ARBA" id="ARBA00022741"/>
    </source>
</evidence>
<dbReference type="GO" id="GO:0009252">
    <property type="term" value="P:peptidoglycan biosynthetic process"/>
    <property type="evidence" value="ECO:0007669"/>
    <property type="project" value="UniProtKB-UniRule"/>
</dbReference>
<comment type="caution">
    <text evidence="16">The sequence shown here is derived from an EMBL/GenBank/DDBJ whole genome shotgun (WGS) entry which is preliminary data.</text>
</comment>
<keyword evidence="4 11" id="KW-0132">Cell division</keyword>
<dbReference type="InterPro" id="IPR018109">
    <property type="entry name" value="Folylpolyglutamate_synth_CS"/>
</dbReference>
<dbReference type="NCBIfam" id="TIGR01085">
    <property type="entry name" value="murE"/>
    <property type="match status" value="1"/>
</dbReference>
<feature type="binding site" evidence="11">
    <location>
        <position position="458"/>
    </location>
    <ligand>
        <name>meso-2,6-diaminopimelate</name>
        <dbReference type="ChEBI" id="CHEBI:57791"/>
    </ligand>
</feature>
<feature type="binding site" evidence="11">
    <location>
        <begin position="111"/>
        <end position="117"/>
    </location>
    <ligand>
        <name>ATP</name>
        <dbReference type="ChEBI" id="CHEBI:30616"/>
    </ligand>
</feature>
<feature type="domain" description="Mur ligase N-terminal catalytic" evidence="13">
    <location>
        <begin position="22"/>
        <end position="97"/>
    </location>
</feature>
<comment type="pathway">
    <text evidence="11 12">Cell wall biogenesis; peptidoglycan biosynthesis.</text>
</comment>